<dbReference type="OMA" id="GHAAVEC"/>
<protein>
    <recommendedName>
        <fullName evidence="1">peptidyl-tRNA hydrolase</fullName>
        <ecNumber evidence="1">3.1.1.29</ecNumber>
    </recommendedName>
</protein>
<comment type="similarity">
    <text evidence="3">Belongs to the PTH2 family.</text>
</comment>
<accession>R7QT15</accession>
<dbReference type="GO" id="GO:0004045">
    <property type="term" value="F:peptidyl-tRNA hydrolase activity"/>
    <property type="evidence" value="ECO:0007669"/>
    <property type="project" value="UniProtKB-EC"/>
</dbReference>
<evidence type="ECO:0000313" key="7">
    <source>
        <dbReference type="Proteomes" id="UP000012073"/>
    </source>
</evidence>
<evidence type="ECO:0000256" key="5">
    <source>
        <dbReference type="SAM" id="Phobius"/>
    </source>
</evidence>
<dbReference type="NCBIfam" id="TIGR00283">
    <property type="entry name" value="arch_pth2"/>
    <property type="match status" value="1"/>
</dbReference>
<keyword evidence="5" id="KW-1133">Transmembrane helix</keyword>
<name>R7QT15_CHOCR</name>
<keyword evidence="5" id="KW-0812">Transmembrane</keyword>
<keyword evidence="5" id="KW-0472">Membrane</keyword>
<dbReference type="GeneID" id="17319276"/>
<proteinExistence type="inferred from homology"/>
<keyword evidence="7" id="KW-1185">Reference proteome</keyword>
<dbReference type="PANTHER" id="PTHR12649:SF11">
    <property type="entry name" value="PEPTIDYL-TRNA HYDROLASE 2, MITOCHONDRIAL"/>
    <property type="match status" value="1"/>
</dbReference>
<dbReference type="Proteomes" id="UP000012073">
    <property type="component" value="Unassembled WGS sequence"/>
</dbReference>
<dbReference type="InterPro" id="IPR023476">
    <property type="entry name" value="Pep_tRNA_hydro_II_dom_sf"/>
</dbReference>
<dbReference type="Gene3D" id="3.40.1490.10">
    <property type="entry name" value="Bit1"/>
    <property type="match status" value="1"/>
</dbReference>
<dbReference type="InterPro" id="IPR002833">
    <property type="entry name" value="PTH2"/>
</dbReference>
<dbReference type="PANTHER" id="PTHR12649">
    <property type="entry name" value="PEPTIDYL-TRNA HYDROLASE 2"/>
    <property type="match status" value="1"/>
</dbReference>
<dbReference type="CDD" id="cd02430">
    <property type="entry name" value="PTH2"/>
    <property type="match status" value="1"/>
</dbReference>
<evidence type="ECO:0000256" key="4">
    <source>
        <dbReference type="ARBA" id="ARBA00048707"/>
    </source>
</evidence>
<evidence type="ECO:0000313" key="6">
    <source>
        <dbReference type="EMBL" id="CDF41279.1"/>
    </source>
</evidence>
<sequence length="176" mass="19053">MSSPFSLRDTLAGGIGVTTGFVLGLFTRTVFRRFRPQLTSQYSSDSEEDIGWEPAGSVGEAHKLVLCVRTDLKMSKGKIAAQVGHATIGAYKRAETRNPTALRIWEHNAQPKIALQVSSRHQAEALDREARRRGLVTYMVHDAGRTQIAAGSLTVLAVGPGPDSLVNQVTGSLRLL</sequence>
<dbReference type="OrthoDB" id="1733656at2759"/>
<dbReference type="FunFam" id="3.40.1490.10:FF:000001">
    <property type="entry name" value="Peptidyl-tRNA hydrolase 2"/>
    <property type="match status" value="1"/>
</dbReference>
<comment type="catalytic activity">
    <reaction evidence="4">
        <text>an N-acyl-L-alpha-aminoacyl-tRNA + H2O = an N-acyl-L-amino acid + a tRNA + H(+)</text>
        <dbReference type="Rhea" id="RHEA:54448"/>
        <dbReference type="Rhea" id="RHEA-COMP:10123"/>
        <dbReference type="Rhea" id="RHEA-COMP:13883"/>
        <dbReference type="ChEBI" id="CHEBI:15377"/>
        <dbReference type="ChEBI" id="CHEBI:15378"/>
        <dbReference type="ChEBI" id="CHEBI:59874"/>
        <dbReference type="ChEBI" id="CHEBI:78442"/>
        <dbReference type="ChEBI" id="CHEBI:138191"/>
        <dbReference type="EC" id="3.1.1.29"/>
    </reaction>
</comment>
<dbReference type="RefSeq" id="XP_005711573.1">
    <property type="nucleotide sequence ID" value="XM_005711516.1"/>
</dbReference>
<dbReference type="Gramene" id="CDF41279">
    <property type="protein sequence ID" value="CDF41279"/>
    <property type="gene ID" value="CHC_T00008495001"/>
</dbReference>
<feature type="transmembrane region" description="Helical" evidence="5">
    <location>
        <begin position="12"/>
        <end position="31"/>
    </location>
</feature>
<evidence type="ECO:0000256" key="3">
    <source>
        <dbReference type="ARBA" id="ARBA00038050"/>
    </source>
</evidence>
<evidence type="ECO:0000256" key="2">
    <source>
        <dbReference type="ARBA" id="ARBA00022801"/>
    </source>
</evidence>
<dbReference type="GO" id="GO:0005829">
    <property type="term" value="C:cytosol"/>
    <property type="evidence" value="ECO:0007669"/>
    <property type="project" value="TreeGrafter"/>
</dbReference>
<dbReference type="AlphaFoldDB" id="R7QT15"/>
<dbReference type="EMBL" id="HG002339">
    <property type="protein sequence ID" value="CDF41279.1"/>
    <property type="molecule type" value="Genomic_DNA"/>
</dbReference>
<dbReference type="Pfam" id="PF01981">
    <property type="entry name" value="PTH2"/>
    <property type="match status" value="1"/>
</dbReference>
<keyword evidence="2 6" id="KW-0378">Hydrolase</keyword>
<dbReference type="SUPFAM" id="SSF102462">
    <property type="entry name" value="Peptidyl-tRNA hydrolase II"/>
    <property type="match status" value="1"/>
</dbReference>
<reference evidence="7" key="1">
    <citation type="journal article" date="2013" name="Proc. Natl. Acad. Sci. U.S.A.">
        <title>Genome structure and metabolic features in the red seaweed Chondrus crispus shed light on evolution of the Archaeplastida.</title>
        <authorList>
            <person name="Collen J."/>
            <person name="Porcel B."/>
            <person name="Carre W."/>
            <person name="Ball S.G."/>
            <person name="Chaparro C."/>
            <person name="Tonon T."/>
            <person name="Barbeyron T."/>
            <person name="Michel G."/>
            <person name="Noel B."/>
            <person name="Valentin K."/>
            <person name="Elias M."/>
            <person name="Artiguenave F."/>
            <person name="Arun A."/>
            <person name="Aury J.M."/>
            <person name="Barbosa-Neto J.F."/>
            <person name="Bothwell J.H."/>
            <person name="Bouget F.Y."/>
            <person name="Brillet L."/>
            <person name="Cabello-Hurtado F."/>
            <person name="Capella-Gutierrez S."/>
            <person name="Charrier B."/>
            <person name="Cladiere L."/>
            <person name="Cock J.M."/>
            <person name="Coelho S.M."/>
            <person name="Colleoni C."/>
            <person name="Czjzek M."/>
            <person name="Da Silva C."/>
            <person name="Delage L."/>
            <person name="Denoeud F."/>
            <person name="Deschamps P."/>
            <person name="Dittami S.M."/>
            <person name="Gabaldon T."/>
            <person name="Gachon C.M."/>
            <person name="Groisillier A."/>
            <person name="Herve C."/>
            <person name="Jabbari K."/>
            <person name="Katinka M."/>
            <person name="Kloareg B."/>
            <person name="Kowalczyk N."/>
            <person name="Labadie K."/>
            <person name="Leblanc C."/>
            <person name="Lopez P.J."/>
            <person name="McLachlan D.H."/>
            <person name="Meslet-Cladiere L."/>
            <person name="Moustafa A."/>
            <person name="Nehr Z."/>
            <person name="Nyvall Collen P."/>
            <person name="Panaud O."/>
            <person name="Partensky F."/>
            <person name="Poulain J."/>
            <person name="Rensing S.A."/>
            <person name="Rousvoal S."/>
            <person name="Samson G."/>
            <person name="Symeonidi A."/>
            <person name="Weissenbach J."/>
            <person name="Zambounis A."/>
            <person name="Wincker P."/>
            <person name="Boyen C."/>
        </authorList>
    </citation>
    <scope>NUCLEOTIDE SEQUENCE [LARGE SCALE GENOMIC DNA]</scope>
    <source>
        <strain evidence="7">cv. Stackhouse</strain>
    </source>
</reference>
<organism evidence="6 7">
    <name type="scientific">Chondrus crispus</name>
    <name type="common">Carrageen Irish moss</name>
    <name type="synonym">Polymorpha crispa</name>
    <dbReference type="NCBI Taxonomy" id="2769"/>
    <lineage>
        <taxon>Eukaryota</taxon>
        <taxon>Rhodophyta</taxon>
        <taxon>Florideophyceae</taxon>
        <taxon>Rhodymeniophycidae</taxon>
        <taxon>Gigartinales</taxon>
        <taxon>Gigartinaceae</taxon>
        <taxon>Chondrus</taxon>
    </lineage>
</organism>
<gene>
    <name evidence="6" type="ORF">CHC_T00008495001</name>
</gene>
<evidence type="ECO:0000256" key="1">
    <source>
        <dbReference type="ARBA" id="ARBA00013260"/>
    </source>
</evidence>
<dbReference type="EC" id="3.1.1.29" evidence="1"/>
<dbReference type="KEGG" id="ccp:CHC_T00008495001"/>